<name>B4L7M6_DROMO</name>
<dbReference type="InParanoid" id="B4L7M6"/>
<keyword evidence="4" id="KW-1185">Reference proteome</keyword>
<dbReference type="CDD" id="cd00038">
    <property type="entry name" value="CAP_ED"/>
    <property type="match status" value="1"/>
</dbReference>
<dbReference type="OMA" id="YGTIQQF"/>
<dbReference type="AlphaFoldDB" id="B4L7M6"/>
<protein>
    <submittedName>
        <fullName evidence="3">Uncharacterized protein, isoform A</fullName>
    </submittedName>
</protein>
<dbReference type="InterPro" id="IPR018490">
    <property type="entry name" value="cNMP-bd_dom_sf"/>
</dbReference>
<accession>B4L7M6</accession>
<sequence>MNKRTKEVDDALRKKLAKLRFKRVVRVAYANHQWVNETDDQGITLNVKKNVAMLVRKKHKTGILTMAQKGLLATLHSTRSIAERKKLCTIVASLGCFTQVPPKIRARLVPYLHFMVVSAGRTLMKEGDMPTCVYFVVSGEVEMSRKLMNKISRKVESKPEAFFGPGDWIGEVELLEENSRMNTYKATTNCEILALDDFDFRAMLMPYVKKVWIEKKRAIASLSYLKYMNDSQIVSACKFGILRQYDPLSTIYPDSSDNIQHVYFVLSGECVILQCLYMRVRFEKGELHYDLSPVADDASENEVEDDKTEPFDVRELLRSSSSLDEAGKNKKKAKRKAEFAKIEANCKLLNEKPPAVEERPMMRQFRHSHHHKSIIDHLWDDDFDFSVCEDEEDLCSTDSGYSLKRDSTVADGMRRSSRLSKSSKQSRQSRQSKLSRQSRNSKNMAEEAVEEEESPIITASLSRTSTLTSSSYQSKWDKGEGNYVTHFVDVGSMTFGGLFGVGEKGDHRVIMARTTVQCLLIPRYWLMEEDQNPGHMWQRMRFYLDRWIPSRKTLYEDFIKTRKWAQFKADCVEEFTNSITSDTKVEDIPIVIRIVELKEPKTGSTTR</sequence>
<dbReference type="HOGENOM" id="CLU_025702_0_1_1"/>
<reference evidence="3 4" key="1">
    <citation type="journal article" date="2007" name="Nature">
        <title>Evolution of genes and genomes on the Drosophila phylogeny.</title>
        <authorList>
            <consortium name="Drosophila 12 Genomes Consortium"/>
            <person name="Clark A.G."/>
            <person name="Eisen M.B."/>
            <person name="Smith D.R."/>
            <person name="Bergman C.M."/>
            <person name="Oliver B."/>
            <person name="Markow T.A."/>
            <person name="Kaufman T.C."/>
            <person name="Kellis M."/>
            <person name="Gelbart W."/>
            <person name="Iyer V.N."/>
            <person name="Pollard D.A."/>
            <person name="Sackton T.B."/>
            <person name="Larracuente A.M."/>
            <person name="Singh N.D."/>
            <person name="Abad J.P."/>
            <person name="Abt D.N."/>
            <person name="Adryan B."/>
            <person name="Aguade M."/>
            <person name="Akashi H."/>
            <person name="Anderson W.W."/>
            <person name="Aquadro C.F."/>
            <person name="Ardell D.H."/>
            <person name="Arguello R."/>
            <person name="Artieri C.G."/>
            <person name="Barbash D.A."/>
            <person name="Barker D."/>
            <person name="Barsanti P."/>
            <person name="Batterham P."/>
            <person name="Batzoglou S."/>
            <person name="Begun D."/>
            <person name="Bhutkar A."/>
            <person name="Blanco E."/>
            <person name="Bosak S.A."/>
            <person name="Bradley R.K."/>
            <person name="Brand A.D."/>
            <person name="Brent M.R."/>
            <person name="Brooks A.N."/>
            <person name="Brown R.H."/>
            <person name="Butlin R.K."/>
            <person name="Caggese C."/>
            <person name="Calvi B.R."/>
            <person name="Bernardo de Carvalho A."/>
            <person name="Caspi A."/>
            <person name="Castrezana S."/>
            <person name="Celniker S.E."/>
            <person name="Chang J.L."/>
            <person name="Chapple C."/>
            <person name="Chatterji S."/>
            <person name="Chinwalla A."/>
            <person name="Civetta A."/>
            <person name="Clifton S.W."/>
            <person name="Comeron J.M."/>
            <person name="Costello J.C."/>
            <person name="Coyne J.A."/>
            <person name="Daub J."/>
            <person name="David R.G."/>
            <person name="Delcher A.L."/>
            <person name="Delehaunty K."/>
            <person name="Do C.B."/>
            <person name="Ebling H."/>
            <person name="Edwards K."/>
            <person name="Eickbush T."/>
            <person name="Evans J.D."/>
            <person name="Filipski A."/>
            <person name="Findeiss S."/>
            <person name="Freyhult E."/>
            <person name="Fulton L."/>
            <person name="Fulton R."/>
            <person name="Garcia A.C."/>
            <person name="Gardiner A."/>
            <person name="Garfield D.A."/>
            <person name="Garvin B.E."/>
            <person name="Gibson G."/>
            <person name="Gilbert D."/>
            <person name="Gnerre S."/>
            <person name="Godfrey J."/>
            <person name="Good R."/>
            <person name="Gotea V."/>
            <person name="Gravely B."/>
            <person name="Greenberg A.J."/>
            <person name="Griffiths-Jones S."/>
            <person name="Gross S."/>
            <person name="Guigo R."/>
            <person name="Gustafson E.A."/>
            <person name="Haerty W."/>
            <person name="Hahn M.W."/>
            <person name="Halligan D.L."/>
            <person name="Halpern A.L."/>
            <person name="Halter G.M."/>
            <person name="Han M.V."/>
            <person name="Heger A."/>
            <person name="Hillier L."/>
            <person name="Hinrichs A.S."/>
            <person name="Holmes I."/>
            <person name="Hoskins R.A."/>
            <person name="Hubisz M.J."/>
            <person name="Hultmark D."/>
            <person name="Huntley M.A."/>
            <person name="Jaffe D.B."/>
            <person name="Jagadeeshan S."/>
            <person name="Jeck W.R."/>
            <person name="Johnson J."/>
            <person name="Jones C.D."/>
            <person name="Jordan W.C."/>
            <person name="Karpen G.H."/>
            <person name="Kataoka E."/>
            <person name="Keightley P.D."/>
            <person name="Kheradpour P."/>
            <person name="Kirkness E.F."/>
            <person name="Koerich L.B."/>
            <person name="Kristiansen K."/>
            <person name="Kudrna D."/>
            <person name="Kulathinal R.J."/>
            <person name="Kumar S."/>
            <person name="Kwok R."/>
            <person name="Lander E."/>
            <person name="Langley C.H."/>
            <person name="Lapoint R."/>
            <person name="Lazzaro B.P."/>
            <person name="Lee S.J."/>
            <person name="Levesque L."/>
            <person name="Li R."/>
            <person name="Lin C.F."/>
            <person name="Lin M.F."/>
            <person name="Lindblad-Toh K."/>
            <person name="Llopart A."/>
            <person name="Long M."/>
            <person name="Low L."/>
            <person name="Lozovsky E."/>
            <person name="Lu J."/>
            <person name="Luo M."/>
            <person name="Machado C.A."/>
            <person name="Makalowski W."/>
            <person name="Marzo M."/>
            <person name="Matsuda M."/>
            <person name="Matzkin L."/>
            <person name="McAllister B."/>
            <person name="McBride C.S."/>
            <person name="McKernan B."/>
            <person name="McKernan K."/>
            <person name="Mendez-Lago M."/>
            <person name="Minx P."/>
            <person name="Mollenhauer M.U."/>
            <person name="Montooth K."/>
            <person name="Mount S.M."/>
            <person name="Mu X."/>
            <person name="Myers E."/>
            <person name="Negre B."/>
            <person name="Newfeld S."/>
            <person name="Nielsen R."/>
            <person name="Noor M.A."/>
            <person name="O'Grady P."/>
            <person name="Pachter L."/>
            <person name="Papaceit M."/>
            <person name="Parisi M.J."/>
            <person name="Parisi M."/>
            <person name="Parts L."/>
            <person name="Pedersen J.S."/>
            <person name="Pesole G."/>
            <person name="Phillippy A.M."/>
            <person name="Ponting C.P."/>
            <person name="Pop M."/>
            <person name="Porcelli D."/>
            <person name="Powell J.R."/>
            <person name="Prohaska S."/>
            <person name="Pruitt K."/>
            <person name="Puig M."/>
            <person name="Quesneville H."/>
            <person name="Ram K.R."/>
            <person name="Rand D."/>
            <person name="Rasmussen M.D."/>
            <person name="Reed L.K."/>
            <person name="Reenan R."/>
            <person name="Reily A."/>
            <person name="Remington K.A."/>
            <person name="Rieger T.T."/>
            <person name="Ritchie M.G."/>
            <person name="Robin C."/>
            <person name="Rogers Y.H."/>
            <person name="Rohde C."/>
            <person name="Rozas J."/>
            <person name="Rubenfield M.J."/>
            <person name="Ruiz A."/>
            <person name="Russo S."/>
            <person name="Salzberg S.L."/>
            <person name="Sanchez-Gracia A."/>
            <person name="Saranga D.J."/>
            <person name="Sato H."/>
            <person name="Schaeffer S.W."/>
            <person name="Schatz M.C."/>
            <person name="Schlenke T."/>
            <person name="Schwartz R."/>
            <person name="Segarra C."/>
            <person name="Singh R.S."/>
            <person name="Sirot L."/>
            <person name="Sirota M."/>
            <person name="Sisneros N.B."/>
            <person name="Smith C.D."/>
            <person name="Smith T.F."/>
            <person name="Spieth J."/>
            <person name="Stage D.E."/>
            <person name="Stark A."/>
            <person name="Stephan W."/>
            <person name="Strausberg R.L."/>
            <person name="Strempel S."/>
            <person name="Sturgill D."/>
            <person name="Sutton G."/>
            <person name="Sutton G.G."/>
            <person name="Tao W."/>
            <person name="Teichmann S."/>
            <person name="Tobari Y.N."/>
            <person name="Tomimura Y."/>
            <person name="Tsolas J.M."/>
            <person name="Valente V.L."/>
            <person name="Venter E."/>
            <person name="Venter J.C."/>
            <person name="Vicario S."/>
            <person name="Vieira F.G."/>
            <person name="Vilella A.J."/>
            <person name="Villasante A."/>
            <person name="Walenz B."/>
            <person name="Wang J."/>
            <person name="Wasserman M."/>
            <person name="Watts T."/>
            <person name="Wilson D."/>
            <person name="Wilson R.K."/>
            <person name="Wing R.A."/>
            <person name="Wolfner M.F."/>
            <person name="Wong A."/>
            <person name="Wong G.K."/>
            <person name="Wu C.I."/>
            <person name="Wu G."/>
            <person name="Yamamoto D."/>
            <person name="Yang H.P."/>
            <person name="Yang S.P."/>
            <person name="Yorke J.A."/>
            <person name="Yoshida K."/>
            <person name="Zdobnov E."/>
            <person name="Zhang P."/>
            <person name="Zhang Y."/>
            <person name="Zimin A.V."/>
            <person name="Baldwin J."/>
            <person name="Abdouelleil A."/>
            <person name="Abdulkadir J."/>
            <person name="Abebe A."/>
            <person name="Abera B."/>
            <person name="Abreu J."/>
            <person name="Acer S.C."/>
            <person name="Aftuck L."/>
            <person name="Alexander A."/>
            <person name="An P."/>
            <person name="Anderson E."/>
            <person name="Anderson S."/>
            <person name="Arachi H."/>
            <person name="Azer M."/>
            <person name="Bachantsang P."/>
            <person name="Barry A."/>
            <person name="Bayul T."/>
            <person name="Berlin A."/>
            <person name="Bessette D."/>
            <person name="Bloom T."/>
            <person name="Blye J."/>
            <person name="Boguslavskiy L."/>
            <person name="Bonnet C."/>
            <person name="Boukhgalter B."/>
            <person name="Bourzgui I."/>
            <person name="Brown A."/>
            <person name="Cahill P."/>
            <person name="Channer S."/>
            <person name="Cheshatsang Y."/>
            <person name="Chuda L."/>
            <person name="Citroen M."/>
            <person name="Collymore A."/>
            <person name="Cooke P."/>
            <person name="Costello M."/>
            <person name="D'Aco K."/>
            <person name="Daza R."/>
            <person name="De Haan G."/>
            <person name="DeGray S."/>
            <person name="DeMaso C."/>
            <person name="Dhargay N."/>
            <person name="Dooley K."/>
            <person name="Dooley E."/>
            <person name="Doricent M."/>
            <person name="Dorje P."/>
            <person name="Dorjee K."/>
            <person name="Dupes A."/>
            <person name="Elong R."/>
            <person name="Falk J."/>
            <person name="Farina A."/>
            <person name="Faro S."/>
            <person name="Ferguson D."/>
            <person name="Fisher S."/>
            <person name="Foley C.D."/>
            <person name="Franke A."/>
            <person name="Friedrich D."/>
            <person name="Gadbois L."/>
            <person name="Gearin G."/>
            <person name="Gearin C.R."/>
            <person name="Giannoukos G."/>
            <person name="Goode T."/>
            <person name="Graham J."/>
            <person name="Grandbois E."/>
            <person name="Grewal S."/>
            <person name="Gyaltsen K."/>
            <person name="Hafez N."/>
            <person name="Hagos B."/>
            <person name="Hall J."/>
            <person name="Henson C."/>
            <person name="Hollinger A."/>
            <person name="Honan T."/>
            <person name="Huard M.D."/>
            <person name="Hughes L."/>
            <person name="Hurhula B."/>
            <person name="Husby M.E."/>
            <person name="Kamat A."/>
            <person name="Kanga B."/>
            <person name="Kashin S."/>
            <person name="Khazanovich D."/>
            <person name="Kisner P."/>
            <person name="Lance K."/>
            <person name="Lara M."/>
            <person name="Lee W."/>
            <person name="Lennon N."/>
            <person name="Letendre F."/>
            <person name="LeVine R."/>
            <person name="Lipovsky A."/>
            <person name="Liu X."/>
            <person name="Liu J."/>
            <person name="Liu S."/>
            <person name="Lokyitsang T."/>
            <person name="Lokyitsang Y."/>
            <person name="Lubonja R."/>
            <person name="Lui A."/>
            <person name="MacDonald P."/>
            <person name="Magnisalis V."/>
            <person name="Maru K."/>
            <person name="Matthews C."/>
            <person name="McCusker W."/>
            <person name="McDonough S."/>
            <person name="Mehta T."/>
            <person name="Meldrim J."/>
            <person name="Meneus L."/>
            <person name="Mihai O."/>
            <person name="Mihalev A."/>
            <person name="Mihova T."/>
            <person name="Mittelman R."/>
            <person name="Mlenga V."/>
            <person name="Montmayeur A."/>
            <person name="Mulrain L."/>
            <person name="Navidi A."/>
            <person name="Naylor J."/>
            <person name="Negash T."/>
            <person name="Nguyen T."/>
            <person name="Nguyen N."/>
            <person name="Nicol R."/>
            <person name="Norbu C."/>
            <person name="Norbu N."/>
            <person name="Novod N."/>
            <person name="O'Neill B."/>
            <person name="Osman S."/>
            <person name="Markiewicz E."/>
            <person name="Oyono O.L."/>
            <person name="Patti C."/>
            <person name="Phunkhang P."/>
            <person name="Pierre F."/>
            <person name="Priest M."/>
            <person name="Raghuraman S."/>
            <person name="Rege F."/>
            <person name="Reyes R."/>
            <person name="Rise C."/>
            <person name="Rogov P."/>
            <person name="Ross K."/>
            <person name="Ryan E."/>
            <person name="Settipalli S."/>
            <person name="Shea T."/>
            <person name="Sherpa N."/>
            <person name="Shi L."/>
            <person name="Shih D."/>
            <person name="Sparrow T."/>
            <person name="Spaulding J."/>
            <person name="Stalker J."/>
            <person name="Stange-Thomann N."/>
            <person name="Stavropoulos S."/>
            <person name="Stone C."/>
            <person name="Strader C."/>
            <person name="Tesfaye S."/>
            <person name="Thomson T."/>
            <person name="Thoulutsang Y."/>
            <person name="Thoulutsang D."/>
            <person name="Topham K."/>
            <person name="Topping I."/>
            <person name="Tsamla T."/>
            <person name="Vassiliev H."/>
            <person name="Vo A."/>
            <person name="Wangchuk T."/>
            <person name="Wangdi T."/>
            <person name="Weiand M."/>
            <person name="Wilkinson J."/>
            <person name="Wilson A."/>
            <person name="Yadav S."/>
            <person name="Young G."/>
            <person name="Yu Q."/>
            <person name="Zembek L."/>
            <person name="Zhong D."/>
            <person name="Zimmer A."/>
            <person name="Zwirko Z."/>
            <person name="Jaffe D.B."/>
            <person name="Alvarez P."/>
            <person name="Brockman W."/>
            <person name="Butler J."/>
            <person name="Chin C."/>
            <person name="Gnerre S."/>
            <person name="Grabherr M."/>
            <person name="Kleber M."/>
            <person name="Mauceli E."/>
            <person name="MacCallum I."/>
        </authorList>
    </citation>
    <scope>NUCLEOTIDE SEQUENCE [LARGE SCALE GENOMIC DNA]</scope>
    <source>
        <strain evidence="4">Tucson 15081-1352.22</strain>
    </source>
</reference>
<feature type="region of interest" description="Disordered" evidence="1">
    <location>
        <begin position="406"/>
        <end position="457"/>
    </location>
</feature>
<evidence type="ECO:0000313" key="3">
    <source>
        <dbReference type="EMBL" id="EDW05739.1"/>
    </source>
</evidence>
<feature type="domain" description="Cyclic nucleotide-binding" evidence="2">
    <location>
        <begin position="96"/>
        <end position="206"/>
    </location>
</feature>
<dbReference type="SUPFAM" id="SSF51206">
    <property type="entry name" value="cAMP-binding domain-like"/>
    <property type="match status" value="1"/>
</dbReference>
<evidence type="ECO:0000259" key="2">
    <source>
        <dbReference type="PROSITE" id="PS50042"/>
    </source>
</evidence>
<dbReference type="Proteomes" id="UP000009192">
    <property type="component" value="Unassembled WGS sequence"/>
</dbReference>
<evidence type="ECO:0000256" key="1">
    <source>
        <dbReference type="SAM" id="MobiDB-lite"/>
    </source>
</evidence>
<proteinExistence type="predicted"/>
<dbReference type="PANTHER" id="PTHR23011:SF41">
    <property type="entry name" value="CYCLIC NUCLEOTIDE-BINDING DOMAIN-CONTAINING PROTEIN"/>
    <property type="match status" value="1"/>
</dbReference>
<organism evidence="3 4">
    <name type="scientific">Drosophila mojavensis</name>
    <name type="common">Fruit fly</name>
    <dbReference type="NCBI Taxonomy" id="7230"/>
    <lineage>
        <taxon>Eukaryota</taxon>
        <taxon>Metazoa</taxon>
        <taxon>Ecdysozoa</taxon>
        <taxon>Arthropoda</taxon>
        <taxon>Hexapoda</taxon>
        <taxon>Insecta</taxon>
        <taxon>Pterygota</taxon>
        <taxon>Neoptera</taxon>
        <taxon>Endopterygota</taxon>
        <taxon>Diptera</taxon>
        <taxon>Brachycera</taxon>
        <taxon>Muscomorpha</taxon>
        <taxon>Ephydroidea</taxon>
        <taxon>Drosophilidae</taxon>
        <taxon>Drosophila</taxon>
    </lineage>
</organism>
<dbReference type="KEGG" id="dmo:Dmoj_GI10916"/>
<dbReference type="SMART" id="SM00100">
    <property type="entry name" value="cNMP"/>
    <property type="match status" value="1"/>
</dbReference>
<dbReference type="InterPro" id="IPR014710">
    <property type="entry name" value="RmlC-like_jellyroll"/>
</dbReference>
<dbReference type="EMBL" id="CH933814">
    <property type="protein sequence ID" value="EDW05739.1"/>
    <property type="molecule type" value="Genomic_DNA"/>
</dbReference>
<dbReference type="PhylomeDB" id="B4L7M6"/>
<dbReference type="Gene3D" id="2.60.120.10">
    <property type="entry name" value="Jelly Rolls"/>
    <property type="match status" value="1"/>
</dbReference>
<feature type="compositionally biased region" description="Low complexity" evidence="1">
    <location>
        <begin position="419"/>
        <end position="443"/>
    </location>
</feature>
<dbReference type="eggNOG" id="ENOG502SF8A">
    <property type="taxonomic scope" value="Eukaryota"/>
</dbReference>
<gene>
    <name evidence="3" type="primary">Dmoj\GI10916</name>
    <name evidence="3" type="ORF">Dmoj_GI10916</name>
</gene>
<dbReference type="PROSITE" id="PS50042">
    <property type="entry name" value="CNMP_BINDING_3"/>
    <property type="match status" value="1"/>
</dbReference>
<dbReference type="InterPro" id="IPR000595">
    <property type="entry name" value="cNMP-bd_dom"/>
</dbReference>
<dbReference type="SMR" id="B4L7M6"/>
<evidence type="ECO:0000313" key="4">
    <source>
        <dbReference type="Proteomes" id="UP000009192"/>
    </source>
</evidence>
<dbReference type="PANTHER" id="PTHR23011">
    <property type="entry name" value="CYCLIC NUCLEOTIDE-BINDING DOMAIN CONTAINING PROTEIN"/>
    <property type="match status" value="1"/>
</dbReference>
<dbReference type="Pfam" id="PF00027">
    <property type="entry name" value="cNMP_binding"/>
    <property type="match status" value="1"/>
</dbReference>
<dbReference type="OrthoDB" id="166212at2759"/>